<dbReference type="Gene3D" id="3.20.20.70">
    <property type="entry name" value="Aldolase class I"/>
    <property type="match status" value="1"/>
</dbReference>
<evidence type="ECO:0000313" key="20">
    <source>
        <dbReference type="Proteomes" id="UP000041394"/>
    </source>
</evidence>
<comment type="cofactor">
    <cofactor evidence="1">
        <name>FMN</name>
        <dbReference type="ChEBI" id="CHEBI:58210"/>
    </cofactor>
</comment>
<dbReference type="GO" id="GO:0044205">
    <property type="term" value="P:'de novo' UMP biosynthetic process"/>
    <property type="evidence" value="ECO:0007669"/>
    <property type="project" value="UniProtKB-UniPathway"/>
</dbReference>
<comment type="function">
    <text evidence="2">Catalyzes the conversion of dihydroorotate to orotate with quinone as electron acceptor.</text>
</comment>
<dbReference type="Proteomes" id="UP000038622">
    <property type="component" value="Unassembled WGS sequence"/>
</dbReference>
<dbReference type="EMBL" id="CDML01000001">
    <property type="protein sequence ID" value="CRF40280.1"/>
    <property type="molecule type" value="Genomic_DNA"/>
</dbReference>
<keyword evidence="10" id="KW-0665">Pyrimidine biosynthesis</keyword>
<evidence type="ECO:0000313" key="19">
    <source>
        <dbReference type="Proteomes" id="UP000038622"/>
    </source>
</evidence>
<dbReference type="InterPro" id="IPR012135">
    <property type="entry name" value="Dihydroorotate_DH_1_2"/>
</dbReference>
<protein>
    <recommendedName>
        <fullName evidence="7 14">Dihydroorotate dehydrogenase (quinone)</fullName>
        <ecNumber evidence="6 14">1.3.5.2</ecNumber>
    </recommendedName>
</protein>
<evidence type="ECO:0000256" key="3">
    <source>
        <dbReference type="ARBA" id="ARBA00004370"/>
    </source>
</evidence>
<reference evidence="20 21" key="2">
    <citation type="submission" date="2014-12" db="EMBL/GenBank/DDBJ databases">
        <authorList>
            <person name="Jaenicke S."/>
        </authorList>
    </citation>
    <scope>NUCLEOTIDE SEQUENCE [LARGE SCALE GENOMIC DNA]</scope>
</reference>
<feature type="domain" description="Dihydroorotate dehydrogenase catalytic" evidence="15">
    <location>
        <begin position="39"/>
        <end position="323"/>
    </location>
</feature>
<dbReference type="RefSeq" id="WP_053941736.1">
    <property type="nucleotide sequence ID" value="NZ_CDMH01000057.1"/>
</dbReference>
<keyword evidence="8" id="KW-0285">Flavoprotein</keyword>
<evidence type="ECO:0000256" key="8">
    <source>
        <dbReference type="ARBA" id="ARBA00022630"/>
    </source>
</evidence>
<dbReference type="InterPro" id="IPR050074">
    <property type="entry name" value="DHO_dehydrogenase"/>
</dbReference>
<dbReference type="PROSITE" id="PS00911">
    <property type="entry name" value="DHODEHASE_1"/>
    <property type="match status" value="1"/>
</dbReference>
<evidence type="ECO:0000256" key="7">
    <source>
        <dbReference type="ARBA" id="ARBA00018366"/>
    </source>
</evidence>
<dbReference type="NCBIfam" id="NF003652">
    <property type="entry name" value="PRK05286.2-5"/>
    <property type="match status" value="1"/>
</dbReference>
<evidence type="ECO:0000256" key="11">
    <source>
        <dbReference type="ARBA" id="ARBA00023002"/>
    </source>
</evidence>
<dbReference type="InterPro" id="IPR001295">
    <property type="entry name" value="Dihydroorotate_DH_CS"/>
</dbReference>
<evidence type="ECO:0000256" key="14">
    <source>
        <dbReference type="NCBIfam" id="TIGR01036"/>
    </source>
</evidence>
<dbReference type="GO" id="GO:0005886">
    <property type="term" value="C:plasma membrane"/>
    <property type="evidence" value="ECO:0007669"/>
    <property type="project" value="TreeGrafter"/>
</dbReference>
<evidence type="ECO:0000256" key="1">
    <source>
        <dbReference type="ARBA" id="ARBA00001917"/>
    </source>
</evidence>
<keyword evidence="9" id="KW-0288">FMN</keyword>
<sequence>MTPKWLFKLEAERAHALVECGLKVWGKLPHSLEVPNPLLAQEILGLSLPNPIGLAAGFDKNATMLAGLSHLGFGAIEVGTLTPKPQPGNPKPRVFRYIEEQSLQNSMGFNNDGVLKAVQRLENLPPLPSLVGVNLGKNKDTPLENALSDYEKALSASLGVGDYYIFNLSSPNTPNLRDLQNEGFVGELFAMALERTHKPLFLKVAPDMPTDALLGVCERALKAGAKGIIATNTTIDYSLLPGVRSSGGLSGRVLQDKARAVFAEVARAFFGRAILVAVGGISDGKEAYERIKMGAHFVQIFTAFIYQGPAICCKINQDIVKLLQQDGLSSIHEAVGIGQKR</sequence>
<evidence type="ECO:0000259" key="15">
    <source>
        <dbReference type="Pfam" id="PF01180"/>
    </source>
</evidence>
<dbReference type="PANTHER" id="PTHR48109:SF4">
    <property type="entry name" value="DIHYDROOROTATE DEHYDROGENASE (QUINONE), MITOCHONDRIAL"/>
    <property type="match status" value="1"/>
</dbReference>
<dbReference type="CDD" id="cd04738">
    <property type="entry name" value="DHOD_2_like"/>
    <property type="match status" value="1"/>
</dbReference>
<dbReference type="AlphaFoldDB" id="A0A0K2XC74"/>
<accession>A0A0K2XC74</accession>
<keyword evidence="19" id="KW-1185">Reference proteome</keyword>
<evidence type="ECO:0000256" key="13">
    <source>
        <dbReference type="ARBA" id="ARBA00048639"/>
    </source>
</evidence>
<reference evidence="19" key="3">
    <citation type="submission" date="2014-12" db="EMBL/GenBank/DDBJ databases">
        <authorList>
            <person name="Smet A."/>
        </authorList>
    </citation>
    <scope>NUCLEOTIDE SEQUENCE [LARGE SCALE GENOMIC DNA]</scope>
</reference>
<dbReference type="EMBL" id="CDMH01000057">
    <property type="protein sequence ID" value="CRF43168.1"/>
    <property type="molecule type" value="Genomic_DNA"/>
</dbReference>
<proteinExistence type="inferred from homology"/>
<keyword evidence="12" id="KW-0472">Membrane</keyword>
<dbReference type="UniPathway" id="UPA00070">
    <property type="reaction ID" value="UER00946"/>
</dbReference>
<evidence type="ECO:0000256" key="2">
    <source>
        <dbReference type="ARBA" id="ARBA00003125"/>
    </source>
</evidence>
<evidence type="ECO:0000313" key="18">
    <source>
        <dbReference type="EMBL" id="CRF44098.1"/>
    </source>
</evidence>
<dbReference type="SUPFAM" id="SSF51395">
    <property type="entry name" value="FMN-linked oxidoreductases"/>
    <property type="match status" value="1"/>
</dbReference>
<evidence type="ECO:0000256" key="12">
    <source>
        <dbReference type="ARBA" id="ARBA00023136"/>
    </source>
</evidence>
<keyword evidence="11 17" id="KW-0560">Oxidoreductase</keyword>
<comment type="catalytic activity">
    <reaction evidence="13">
        <text>(S)-dihydroorotate + a quinone = orotate + a quinol</text>
        <dbReference type="Rhea" id="RHEA:30187"/>
        <dbReference type="ChEBI" id="CHEBI:24646"/>
        <dbReference type="ChEBI" id="CHEBI:30839"/>
        <dbReference type="ChEBI" id="CHEBI:30864"/>
        <dbReference type="ChEBI" id="CHEBI:132124"/>
        <dbReference type="EC" id="1.3.5.2"/>
    </reaction>
</comment>
<evidence type="ECO:0000313" key="16">
    <source>
        <dbReference type="EMBL" id="CRF40280.1"/>
    </source>
</evidence>
<dbReference type="PANTHER" id="PTHR48109">
    <property type="entry name" value="DIHYDROOROTATE DEHYDROGENASE (QUINONE), MITOCHONDRIAL-RELATED"/>
    <property type="match status" value="1"/>
</dbReference>
<dbReference type="EC" id="1.3.5.2" evidence="6 14"/>
<dbReference type="GO" id="GO:0106430">
    <property type="term" value="F:dihydroorotate dehydrogenase (quinone) activity"/>
    <property type="evidence" value="ECO:0007669"/>
    <property type="project" value="UniProtKB-EC"/>
</dbReference>
<dbReference type="EMBL" id="CDMN01000027">
    <property type="protein sequence ID" value="CRF44098.1"/>
    <property type="molecule type" value="Genomic_DNA"/>
</dbReference>
<evidence type="ECO:0000256" key="10">
    <source>
        <dbReference type="ARBA" id="ARBA00022975"/>
    </source>
</evidence>
<comment type="pathway">
    <text evidence="4">Pyrimidine metabolism; UMP biosynthesis via de novo pathway; orotate from (S)-dihydroorotate (quinone route): step 1/1.</text>
</comment>
<comment type="subcellular location">
    <subcellularLocation>
        <location evidence="3">Membrane</location>
    </subcellularLocation>
</comment>
<gene>
    <name evidence="16" type="ORF">HAL011_00320</name>
    <name evidence="17" type="ORF">HAL013_13920</name>
    <name evidence="18" type="ORF">HAL09_06670</name>
</gene>
<dbReference type="NCBIfam" id="TIGR01036">
    <property type="entry name" value="pyrD_sub2"/>
    <property type="match status" value="1"/>
</dbReference>
<dbReference type="OrthoDB" id="9802377at2"/>
<evidence type="ECO:0000256" key="5">
    <source>
        <dbReference type="ARBA" id="ARBA00005359"/>
    </source>
</evidence>
<dbReference type="GO" id="GO:0006207">
    <property type="term" value="P:'de novo' pyrimidine nucleobase biosynthetic process"/>
    <property type="evidence" value="ECO:0007669"/>
    <property type="project" value="UniProtKB-UniRule"/>
</dbReference>
<organism evidence="17 21">
    <name type="scientific">Helicobacter ailurogastricus</name>
    <dbReference type="NCBI Taxonomy" id="1578720"/>
    <lineage>
        <taxon>Bacteria</taxon>
        <taxon>Pseudomonadati</taxon>
        <taxon>Campylobacterota</taxon>
        <taxon>Epsilonproteobacteria</taxon>
        <taxon>Campylobacterales</taxon>
        <taxon>Helicobacteraceae</taxon>
        <taxon>Helicobacter</taxon>
    </lineage>
</organism>
<dbReference type="STRING" id="1578720.HAL011_00320"/>
<dbReference type="GO" id="GO:0005737">
    <property type="term" value="C:cytoplasm"/>
    <property type="evidence" value="ECO:0007669"/>
    <property type="project" value="InterPro"/>
</dbReference>
<evidence type="ECO:0000256" key="6">
    <source>
        <dbReference type="ARBA" id="ARBA00012791"/>
    </source>
</evidence>
<dbReference type="InterPro" id="IPR005720">
    <property type="entry name" value="Dihydroorotate_DH_cat"/>
</dbReference>
<evidence type="ECO:0000313" key="21">
    <source>
        <dbReference type="Proteomes" id="UP000045175"/>
    </source>
</evidence>
<dbReference type="Proteomes" id="UP000041394">
    <property type="component" value="Unassembled WGS sequence"/>
</dbReference>
<dbReference type="InterPro" id="IPR005719">
    <property type="entry name" value="Dihydroorotate_DH_2"/>
</dbReference>
<dbReference type="PIRSF" id="PIRSF000164">
    <property type="entry name" value="DHO_oxidase"/>
    <property type="match status" value="1"/>
</dbReference>
<name>A0A0K2XC74_9HELI</name>
<evidence type="ECO:0000313" key="17">
    <source>
        <dbReference type="EMBL" id="CRF43168.1"/>
    </source>
</evidence>
<dbReference type="Pfam" id="PF01180">
    <property type="entry name" value="DHO_dh"/>
    <property type="match status" value="1"/>
</dbReference>
<evidence type="ECO:0000256" key="9">
    <source>
        <dbReference type="ARBA" id="ARBA00022643"/>
    </source>
</evidence>
<dbReference type="Proteomes" id="UP000045175">
    <property type="component" value="Unassembled WGS sequence"/>
</dbReference>
<reference evidence="17" key="1">
    <citation type="submission" date="2014-12" db="EMBL/GenBank/DDBJ databases">
        <title>Whole genome sequences of four Staphylococcus schleiferi canine isolates.</title>
        <authorList>
            <person name="Misic A.M."/>
            <person name="Cain C."/>
            <person name="Morris D.O."/>
            <person name="Rankin S."/>
            <person name="Beiting D."/>
        </authorList>
    </citation>
    <scope>NUCLEOTIDE SEQUENCE</scope>
    <source>
        <strain evidence="16">ASB11</strain>
        <strain evidence="17">ASB13</strain>
        <strain evidence="18">ASB9</strain>
    </source>
</reference>
<dbReference type="PROSITE" id="PS00912">
    <property type="entry name" value="DHODEHASE_2"/>
    <property type="match status" value="1"/>
</dbReference>
<dbReference type="InterPro" id="IPR013785">
    <property type="entry name" value="Aldolase_TIM"/>
</dbReference>
<comment type="similarity">
    <text evidence="5">Belongs to the dihydroorotate dehydrogenase family. Type 2 subfamily.</text>
</comment>
<evidence type="ECO:0000256" key="4">
    <source>
        <dbReference type="ARBA" id="ARBA00005161"/>
    </source>
</evidence>